<evidence type="ECO:0000313" key="1">
    <source>
        <dbReference type="EMBL" id="KAK9911050.1"/>
    </source>
</evidence>
<proteinExistence type="predicted"/>
<gene>
    <name evidence="1" type="ORF">M0R45_034974</name>
</gene>
<dbReference type="GO" id="GO:0006952">
    <property type="term" value="P:defense response"/>
    <property type="evidence" value="ECO:0007669"/>
    <property type="project" value="InterPro"/>
</dbReference>
<dbReference type="AlphaFoldDB" id="A0AAW1VX41"/>
<reference evidence="1 2" key="1">
    <citation type="journal article" date="2023" name="G3 (Bethesda)">
        <title>A chromosome-length genome assembly and annotation of blackberry (Rubus argutus, cv. 'Hillquist').</title>
        <authorList>
            <person name="Bruna T."/>
            <person name="Aryal R."/>
            <person name="Dudchenko O."/>
            <person name="Sargent D.J."/>
            <person name="Mead D."/>
            <person name="Buti M."/>
            <person name="Cavallini A."/>
            <person name="Hytonen T."/>
            <person name="Andres J."/>
            <person name="Pham M."/>
            <person name="Weisz D."/>
            <person name="Mascagni F."/>
            <person name="Usai G."/>
            <person name="Natali L."/>
            <person name="Bassil N."/>
            <person name="Fernandez G.E."/>
            <person name="Lomsadze A."/>
            <person name="Armour M."/>
            <person name="Olukolu B."/>
            <person name="Poorten T."/>
            <person name="Britton C."/>
            <person name="Davik J."/>
            <person name="Ashrafi H."/>
            <person name="Aiden E.L."/>
            <person name="Borodovsky M."/>
            <person name="Worthington M."/>
        </authorList>
    </citation>
    <scope>NUCLEOTIDE SEQUENCE [LARGE SCALE GENOMIC DNA]</scope>
    <source>
        <strain evidence="1">PI 553951</strain>
    </source>
</reference>
<name>A0AAW1VX41_RUBAR</name>
<protein>
    <submittedName>
        <fullName evidence="1">Uncharacterized protein</fullName>
    </submittedName>
</protein>
<dbReference type="InterPro" id="IPR044974">
    <property type="entry name" value="Disease_R_plants"/>
</dbReference>
<organism evidence="1 2">
    <name type="scientific">Rubus argutus</name>
    <name type="common">Southern blackberry</name>
    <dbReference type="NCBI Taxonomy" id="59490"/>
    <lineage>
        <taxon>Eukaryota</taxon>
        <taxon>Viridiplantae</taxon>
        <taxon>Streptophyta</taxon>
        <taxon>Embryophyta</taxon>
        <taxon>Tracheophyta</taxon>
        <taxon>Spermatophyta</taxon>
        <taxon>Magnoliopsida</taxon>
        <taxon>eudicotyledons</taxon>
        <taxon>Gunneridae</taxon>
        <taxon>Pentapetalae</taxon>
        <taxon>rosids</taxon>
        <taxon>fabids</taxon>
        <taxon>Rosales</taxon>
        <taxon>Rosaceae</taxon>
        <taxon>Rosoideae</taxon>
        <taxon>Rosoideae incertae sedis</taxon>
        <taxon>Rubus</taxon>
    </lineage>
</organism>
<dbReference type="Gene3D" id="3.80.10.10">
    <property type="entry name" value="Ribonuclease Inhibitor"/>
    <property type="match status" value="1"/>
</dbReference>
<dbReference type="SUPFAM" id="SSF52058">
    <property type="entry name" value="L domain-like"/>
    <property type="match status" value="1"/>
</dbReference>
<dbReference type="Proteomes" id="UP001457282">
    <property type="component" value="Unassembled WGS sequence"/>
</dbReference>
<comment type="caution">
    <text evidence="1">The sequence shown here is derived from an EMBL/GenBank/DDBJ whole genome shotgun (WGS) entry which is preliminary data.</text>
</comment>
<dbReference type="EMBL" id="JBEDUW010000007">
    <property type="protein sequence ID" value="KAK9911050.1"/>
    <property type="molecule type" value="Genomic_DNA"/>
</dbReference>
<dbReference type="InterPro" id="IPR032675">
    <property type="entry name" value="LRR_dom_sf"/>
</dbReference>
<dbReference type="PANTHER" id="PTHR11017:SF563">
    <property type="entry name" value="TMV RESISTANCE PROTEIN N-LIKE"/>
    <property type="match status" value="1"/>
</dbReference>
<accession>A0AAW1VX41</accession>
<evidence type="ECO:0000313" key="2">
    <source>
        <dbReference type="Proteomes" id="UP001457282"/>
    </source>
</evidence>
<sequence>MVLQNQADGYESRLWHHKESSTVLREKSGTETIEGFELDLQRLLAVTPSININEIVLETNAFARMHKLRLLRLSHLQLTGCYEEFPRGLRWLCWIAFPLDSIPIDFPLENLVVLEMQYSSLRQIWNGPKCLPTLKSLDLSHSHGITYRYKLKPLERVDAEVIKLSGLCNWQSMTTNIRMHKPHGDCQYYQTSIQGLYQYGIVSTFLPGNEVPGQFSHKSREGSSSSISFTVPLHPNIRFRGLNIFVVYANYDNIYPMLSRGDRFRNCRDFCISAPFLTKVSNKSKGLKWIYGPVCYGIPGWGEDMIWLSHWKLEDQLEGGDEVIISVCVQHDEFQFEVKEWGVEVVQEEQEESMSITSTQDHTTDPHVIGGDLSTYEVQKMPGTYWLLSYTYATIENLALERPILFNNLIRDSDEHTDKEQEEEEKKGEHQMLTETRADSNNCGDRVSKVLTIVAGFIQFICSPIWCQRVNSSFSFCGGRFN</sequence>
<keyword evidence="2" id="KW-1185">Reference proteome</keyword>
<dbReference type="PANTHER" id="PTHR11017">
    <property type="entry name" value="LEUCINE-RICH REPEAT-CONTAINING PROTEIN"/>
    <property type="match status" value="1"/>
</dbReference>